<dbReference type="Gene3D" id="1.10.150.570">
    <property type="entry name" value="GidA associated domain, C-terminal subdomain"/>
    <property type="match status" value="1"/>
</dbReference>
<dbReference type="Pfam" id="PF13932">
    <property type="entry name" value="SAM_GIDA_C"/>
    <property type="match status" value="1"/>
</dbReference>
<proteinExistence type="predicted"/>
<evidence type="ECO:0000313" key="3">
    <source>
        <dbReference type="Proteomes" id="UP001165060"/>
    </source>
</evidence>
<keyword evidence="3" id="KW-1185">Reference proteome</keyword>
<dbReference type="EMBL" id="BRYB01001626">
    <property type="protein sequence ID" value="GMI29946.1"/>
    <property type="molecule type" value="Genomic_DNA"/>
</dbReference>
<dbReference type="InterPro" id="IPR044920">
    <property type="entry name" value="MnmG_C_subdom_sf"/>
</dbReference>
<reference evidence="2 3" key="1">
    <citation type="journal article" date="2023" name="Commun. Biol.">
        <title>Genome analysis of Parmales, the sister group of diatoms, reveals the evolutionary specialization of diatoms from phago-mixotrophs to photoautotrophs.</title>
        <authorList>
            <person name="Ban H."/>
            <person name="Sato S."/>
            <person name="Yoshikawa S."/>
            <person name="Yamada K."/>
            <person name="Nakamura Y."/>
            <person name="Ichinomiya M."/>
            <person name="Sato N."/>
            <person name="Blanc-Mathieu R."/>
            <person name="Endo H."/>
            <person name="Kuwata A."/>
            <person name="Ogata H."/>
        </authorList>
    </citation>
    <scope>NUCLEOTIDE SEQUENCE [LARGE SCALE GENOMIC DNA]</scope>
</reference>
<dbReference type="PANTHER" id="PTHR11806:SF0">
    <property type="entry name" value="PROTEIN MTO1 HOMOLOG, MITOCHONDRIAL"/>
    <property type="match status" value="1"/>
</dbReference>
<dbReference type="Proteomes" id="UP001165060">
    <property type="component" value="Unassembled WGS sequence"/>
</dbReference>
<organism evidence="2 3">
    <name type="scientific">Tetraparma gracilis</name>
    <dbReference type="NCBI Taxonomy" id="2962635"/>
    <lineage>
        <taxon>Eukaryota</taxon>
        <taxon>Sar</taxon>
        <taxon>Stramenopiles</taxon>
        <taxon>Ochrophyta</taxon>
        <taxon>Bolidophyceae</taxon>
        <taxon>Parmales</taxon>
        <taxon>Triparmaceae</taxon>
        <taxon>Tetraparma</taxon>
    </lineage>
</organism>
<dbReference type="InterPro" id="IPR047001">
    <property type="entry name" value="MnmG_C_subdom"/>
</dbReference>
<dbReference type="InterPro" id="IPR002218">
    <property type="entry name" value="MnmG-rel"/>
</dbReference>
<gene>
    <name evidence="2" type="ORF">TeGR_g8675</name>
</gene>
<protein>
    <recommendedName>
        <fullName evidence="1">tRNA uridine 5-carboxymethylaminomethyl modification enzyme C-terminal subdomain domain-containing protein</fullName>
    </recommendedName>
</protein>
<dbReference type="PANTHER" id="PTHR11806">
    <property type="entry name" value="GLUCOSE INHIBITED DIVISION PROTEIN A"/>
    <property type="match status" value="1"/>
</dbReference>
<name>A0ABQ6MQ77_9STRA</name>
<sequence>ARENAIFASIERLRTFTLFVTEWSVHGGEKFGGKHGTDKVKASGAKKTGEQVLQMPHVSLSEVEDIMAALSDAPFVRTPRFAFDTVEATVKYSSYLDRQEQDMESWRKSQNLPIPPNIVYDRATFPSFKEEELEKLQRHRPKNFSEANLIGGMRPTSLVSLYHIITKKAARSRGQKGVTTSVPS</sequence>
<dbReference type="InterPro" id="IPR026904">
    <property type="entry name" value="MnmG_C"/>
</dbReference>
<feature type="domain" description="tRNA uridine 5-carboxymethylaminomethyl modification enzyme C-terminal subdomain" evidence="1">
    <location>
        <begin position="90"/>
        <end position="163"/>
    </location>
</feature>
<comment type="caution">
    <text evidence="2">The sequence shown here is derived from an EMBL/GenBank/DDBJ whole genome shotgun (WGS) entry which is preliminary data.</text>
</comment>
<accession>A0ABQ6MQ77</accession>
<dbReference type="InterPro" id="IPR049312">
    <property type="entry name" value="GIDA_C_N"/>
</dbReference>
<dbReference type="SMART" id="SM01228">
    <property type="entry name" value="GIDA_assoc_3"/>
    <property type="match status" value="1"/>
</dbReference>
<evidence type="ECO:0000313" key="2">
    <source>
        <dbReference type="EMBL" id="GMI29946.1"/>
    </source>
</evidence>
<dbReference type="Pfam" id="PF21680">
    <property type="entry name" value="GIDA_C_1st"/>
    <property type="match status" value="1"/>
</dbReference>
<evidence type="ECO:0000259" key="1">
    <source>
        <dbReference type="SMART" id="SM01228"/>
    </source>
</evidence>
<feature type="non-terminal residue" evidence="2">
    <location>
        <position position="1"/>
    </location>
</feature>